<keyword evidence="2" id="KW-1185">Reference proteome</keyword>
<proteinExistence type="predicted"/>
<evidence type="ECO:0000313" key="2">
    <source>
        <dbReference type="Proteomes" id="UP000267341"/>
    </source>
</evidence>
<accession>A0ABX9RY33</accession>
<gene>
    <name evidence="1" type="ORF">C7387_2825</name>
</gene>
<evidence type="ECO:0008006" key="3">
    <source>
        <dbReference type="Google" id="ProtNLM"/>
    </source>
</evidence>
<evidence type="ECO:0000313" key="1">
    <source>
        <dbReference type="EMBL" id="RKR54658.1"/>
    </source>
</evidence>
<dbReference type="GeneID" id="66904824"/>
<name>A0ABX9RY33_9ENTR</name>
<dbReference type="InterPro" id="IPR016155">
    <property type="entry name" value="Mopterin_synth/thiamin_S_b"/>
</dbReference>
<dbReference type="RefSeq" id="WP_120816916.1">
    <property type="nucleotide sequence ID" value="NZ_RBIZ01000004.1"/>
</dbReference>
<reference evidence="1 2" key="1">
    <citation type="submission" date="2018-10" db="EMBL/GenBank/DDBJ databases">
        <title>Genomic Encyclopedia of Type Strains, Phase IV (KMG-IV): sequencing the most valuable type-strain genomes for metagenomic binning, comparative biology and taxonomic classification.</title>
        <authorList>
            <person name="Goeker M."/>
        </authorList>
    </citation>
    <scope>NUCLEOTIDE SEQUENCE [LARGE SCALE GENOMIC DNA]</scope>
    <source>
        <strain evidence="1 2">DSM 5079</strain>
    </source>
</reference>
<protein>
    <recommendedName>
        <fullName evidence="3">MoaD/ThiS family protein</fullName>
    </recommendedName>
</protein>
<organism evidence="1 2">
    <name type="scientific">Yokenella regensburgei</name>
    <dbReference type="NCBI Taxonomy" id="158877"/>
    <lineage>
        <taxon>Bacteria</taxon>
        <taxon>Pseudomonadati</taxon>
        <taxon>Pseudomonadota</taxon>
        <taxon>Gammaproteobacteria</taxon>
        <taxon>Enterobacterales</taxon>
        <taxon>Enterobacteriaceae</taxon>
        <taxon>Yokenella</taxon>
    </lineage>
</organism>
<comment type="caution">
    <text evidence="1">The sequence shown here is derived from an EMBL/GenBank/DDBJ whole genome shotgun (WGS) entry which is preliminary data.</text>
</comment>
<dbReference type="SUPFAM" id="SSF54285">
    <property type="entry name" value="MoaD/ThiS"/>
    <property type="match status" value="1"/>
</dbReference>
<dbReference type="EMBL" id="RBIZ01000004">
    <property type="protein sequence ID" value="RKR54658.1"/>
    <property type="molecule type" value="Genomic_DNA"/>
</dbReference>
<sequence>MINVYLPESIGTVHHMKVNAKNLDGALKEIRENTPDTFQLIAIERNGICQVKPYITLFINDVMSVESNPVLTTGDRITVEVAISGG</sequence>
<dbReference type="Proteomes" id="UP000267341">
    <property type="component" value="Unassembled WGS sequence"/>
</dbReference>